<accession>A0A9D5CSW1</accession>
<feature type="compositionally biased region" description="Pro residues" evidence="1">
    <location>
        <begin position="68"/>
        <end position="77"/>
    </location>
</feature>
<dbReference type="OrthoDB" id="691043at2759"/>
<proteinExistence type="predicted"/>
<gene>
    <name evidence="2" type="ORF">J5N97_013888</name>
</gene>
<dbReference type="PANTHER" id="PTHR33257">
    <property type="entry name" value="OS05G0165500 PROTEIN"/>
    <property type="match status" value="1"/>
</dbReference>
<dbReference type="PANTHER" id="PTHR33257:SF4">
    <property type="entry name" value="EXPRESSED PROTEIN"/>
    <property type="match status" value="1"/>
</dbReference>
<feature type="compositionally biased region" description="Low complexity" evidence="1">
    <location>
        <begin position="120"/>
        <end position="135"/>
    </location>
</feature>
<dbReference type="Proteomes" id="UP001085076">
    <property type="component" value="Miscellaneous, Linkage group lg03"/>
</dbReference>
<keyword evidence="3" id="KW-1185">Reference proteome</keyword>
<reference evidence="2" key="2">
    <citation type="journal article" date="2022" name="Hortic Res">
        <title>The genome of Dioscorea zingiberensis sheds light on the biosynthesis, origin and evolution of the medicinally important diosgenin saponins.</title>
        <authorList>
            <person name="Li Y."/>
            <person name="Tan C."/>
            <person name="Li Z."/>
            <person name="Guo J."/>
            <person name="Li S."/>
            <person name="Chen X."/>
            <person name="Wang C."/>
            <person name="Dai X."/>
            <person name="Yang H."/>
            <person name="Song W."/>
            <person name="Hou L."/>
            <person name="Xu J."/>
            <person name="Tong Z."/>
            <person name="Xu A."/>
            <person name="Yuan X."/>
            <person name="Wang W."/>
            <person name="Yang Q."/>
            <person name="Chen L."/>
            <person name="Sun Z."/>
            <person name="Wang K."/>
            <person name="Pan B."/>
            <person name="Chen J."/>
            <person name="Bao Y."/>
            <person name="Liu F."/>
            <person name="Qi X."/>
            <person name="Gang D.R."/>
            <person name="Wen J."/>
            <person name="Li J."/>
        </authorList>
    </citation>
    <scope>NUCLEOTIDE SEQUENCE</scope>
    <source>
        <strain evidence="2">Dzin_1.0</strain>
    </source>
</reference>
<reference evidence="2" key="1">
    <citation type="submission" date="2021-03" db="EMBL/GenBank/DDBJ databases">
        <authorList>
            <person name="Li Z."/>
            <person name="Yang C."/>
        </authorList>
    </citation>
    <scope>NUCLEOTIDE SEQUENCE</scope>
    <source>
        <strain evidence="2">Dzin_1.0</strain>
        <tissue evidence="2">Leaf</tissue>
    </source>
</reference>
<sequence>MISSSPEVQQDQSLQSWQDTKFFSKLLSKESSLANPSFRVYYGVASGAVPFMWESQPGTPKNTMHTPTLPPLTPPPSYHSNLHNKKSTKKHSKGHSNLIHSILPRLALKNKPHHPPPLSPASSSSSSSSSSSFSPAGYPRRRRSSSTRLSFSSGAGDDEDSDDGSPSSTLCFGMRHRAAGGLRGCYSVVIMKNALLSIVGHGSNQGTSTA</sequence>
<dbReference type="EMBL" id="JAGGNH010000003">
    <property type="protein sequence ID" value="KAJ0978414.1"/>
    <property type="molecule type" value="Genomic_DNA"/>
</dbReference>
<comment type="caution">
    <text evidence="2">The sequence shown here is derived from an EMBL/GenBank/DDBJ whole genome shotgun (WGS) entry which is preliminary data.</text>
</comment>
<feature type="region of interest" description="Disordered" evidence="1">
    <location>
        <begin position="108"/>
        <end position="167"/>
    </location>
</feature>
<evidence type="ECO:0000256" key="1">
    <source>
        <dbReference type="SAM" id="MobiDB-lite"/>
    </source>
</evidence>
<dbReference type="AlphaFoldDB" id="A0A9D5CSW1"/>
<feature type="compositionally biased region" description="Basic residues" evidence="1">
    <location>
        <begin position="82"/>
        <end position="94"/>
    </location>
</feature>
<evidence type="ECO:0000313" key="3">
    <source>
        <dbReference type="Proteomes" id="UP001085076"/>
    </source>
</evidence>
<organism evidence="2 3">
    <name type="scientific">Dioscorea zingiberensis</name>
    <dbReference type="NCBI Taxonomy" id="325984"/>
    <lineage>
        <taxon>Eukaryota</taxon>
        <taxon>Viridiplantae</taxon>
        <taxon>Streptophyta</taxon>
        <taxon>Embryophyta</taxon>
        <taxon>Tracheophyta</taxon>
        <taxon>Spermatophyta</taxon>
        <taxon>Magnoliopsida</taxon>
        <taxon>Liliopsida</taxon>
        <taxon>Dioscoreales</taxon>
        <taxon>Dioscoreaceae</taxon>
        <taxon>Dioscorea</taxon>
    </lineage>
</organism>
<name>A0A9D5CSW1_9LILI</name>
<evidence type="ECO:0000313" key="2">
    <source>
        <dbReference type="EMBL" id="KAJ0978414.1"/>
    </source>
</evidence>
<feature type="compositionally biased region" description="Low complexity" evidence="1">
    <location>
        <begin position="146"/>
        <end position="155"/>
    </location>
</feature>
<protein>
    <submittedName>
        <fullName evidence="2">Uncharacterized protein</fullName>
    </submittedName>
</protein>
<feature type="region of interest" description="Disordered" evidence="1">
    <location>
        <begin position="57"/>
        <end position="95"/>
    </location>
</feature>